<protein>
    <submittedName>
        <fullName evidence="1">Uncharacterized protein</fullName>
    </submittedName>
</protein>
<sequence length="235" mass="26240">MEKPVDPIAVYSEKELSREIERIAGTLAPEQDWSVRMAAMRRMEALVAGGASDYASFAVLLRQLVGPLSVQLGDRRSSIVKQACHLLSTLSRELLADFEPCAESFIPVLLKLVIITVQVIAESADSCIKTMLRNCRVARLIPRIVDISKNDRNGVLRARCCEYALLVLELWADSPEIQRSAELFEDMIRCCVADAMSEVPLRGLCFYNLNYLMLCTLKILKNHTISKTISGVTFS</sequence>
<name>A0ACC2CVG4_DIPCM</name>
<gene>
    <name evidence="1" type="ORF">O6H91_08G020300</name>
</gene>
<accession>A0ACC2CVG4</accession>
<evidence type="ECO:0000313" key="2">
    <source>
        <dbReference type="Proteomes" id="UP001162992"/>
    </source>
</evidence>
<evidence type="ECO:0000313" key="1">
    <source>
        <dbReference type="EMBL" id="KAJ7546016.1"/>
    </source>
</evidence>
<keyword evidence="2" id="KW-1185">Reference proteome</keyword>
<comment type="caution">
    <text evidence="1">The sequence shown here is derived from an EMBL/GenBank/DDBJ whole genome shotgun (WGS) entry which is preliminary data.</text>
</comment>
<proteinExistence type="predicted"/>
<reference evidence="2" key="1">
    <citation type="journal article" date="2024" name="Proc. Natl. Acad. Sci. U.S.A.">
        <title>Extraordinary preservation of gene collinearity over three hundred million years revealed in homosporous lycophytes.</title>
        <authorList>
            <person name="Li C."/>
            <person name="Wickell D."/>
            <person name="Kuo L.Y."/>
            <person name="Chen X."/>
            <person name="Nie B."/>
            <person name="Liao X."/>
            <person name="Peng D."/>
            <person name="Ji J."/>
            <person name="Jenkins J."/>
            <person name="Williams M."/>
            <person name="Shu S."/>
            <person name="Plott C."/>
            <person name="Barry K."/>
            <person name="Rajasekar S."/>
            <person name="Grimwood J."/>
            <person name="Han X."/>
            <person name="Sun S."/>
            <person name="Hou Z."/>
            <person name="He W."/>
            <person name="Dai G."/>
            <person name="Sun C."/>
            <person name="Schmutz J."/>
            <person name="Leebens-Mack J.H."/>
            <person name="Li F.W."/>
            <person name="Wang L."/>
        </authorList>
    </citation>
    <scope>NUCLEOTIDE SEQUENCE [LARGE SCALE GENOMIC DNA]</scope>
    <source>
        <strain evidence="2">cv. PW_Plant_1</strain>
    </source>
</reference>
<dbReference type="Proteomes" id="UP001162992">
    <property type="component" value="Chromosome 8"/>
</dbReference>
<organism evidence="1 2">
    <name type="scientific">Diphasiastrum complanatum</name>
    <name type="common">Issler's clubmoss</name>
    <name type="synonym">Lycopodium complanatum</name>
    <dbReference type="NCBI Taxonomy" id="34168"/>
    <lineage>
        <taxon>Eukaryota</taxon>
        <taxon>Viridiplantae</taxon>
        <taxon>Streptophyta</taxon>
        <taxon>Embryophyta</taxon>
        <taxon>Tracheophyta</taxon>
        <taxon>Lycopodiopsida</taxon>
        <taxon>Lycopodiales</taxon>
        <taxon>Lycopodiaceae</taxon>
        <taxon>Lycopodioideae</taxon>
        <taxon>Diphasiastrum</taxon>
    </lineage>
</organism>
<dbReference type="EMBL" id="CM055099">
    <property type="protein sequence ID" value="KAJ7546016.1"/>
    <property type="molecule type" value="Genomic_DNA"/>
</dbReference>